<sequence>MTVGRRVLVAGVGNIFFGDDGFGPEVLRGVAARSLPPGVRAVDFGIRGTHLAYELLDGWGALLLVDAVPDRGEPGALRAFEVGSDSVPAAPLDAHSMDPGAVFASLRALGGTLPRTVVLGCQVENTGEGIGLSPRVEAAVGPAVDMVFEVVDQLLESDSDQQLESDSAATLQPDGTEG</sequence>
<feature type="region of interest" description="Disordered" evidence="5">
    <location>
        <begin position="158"/>
        <end position="178"/>
    </location>
</feature>
<evidence type="ECO:0000313" key="7">
    <source>
        <dbReference type="Proteomes" id="UP000019491"/>
    </source>
</evidence>
<proteinExistence type="inferred from homology"/>
<dbReference type="PRINTS" id="PR00446">
    <property type="entry name" value="HYDRGNUPTAKE"/>
</dbReference>
<evidence type="ECO:0000256" key="4">
    <source>
        <dbReference type="ARBA" id="ARBA00022801"/>
    </source>
</evidence>
<evidence type="ECO:0000256" key="2">
    <source>
        <dbReference type="ARBA" id="ARBA00022670"/>
    </source>
</evidence>
<keyword evidence="4" id="KW-0378">Hydrolase</keyword>
<dbReference type="NCBIfam" id="TIGR00072">
    <property type="entry name" value="hydrog_prot"/>
    <property type="match status" value="1"/>
</dbReference>
<dbReference type="RefSeq" id="WP_037241799.1">
    <property type="nucleotide sequence ID" value="NZ_BAWF01000093.1"/>
</dbReference>
<comment type="caution">
    <text evidence="6">The sequence shown here is derived from an EMBL/GenBank/DDBJ whole genome shotgun (WGS) entry which is preliminary data.</text>
</comment>
<dbReference type="InterPro" id="IPR000671">
    <property type="entry name" value="Peptidase_A31"/>
</dbReference>
<dbReference type="SUPFAM" id="SSF53163">
    <property type="entry name" value="HybD-like"/>
    <property type="match status" value="1"/>
</dbReference>
<dbReference type="CDD" id="cd06068">
    <property type="entry name" value="H2MP_like-1"/>
    <property type="match status" value="1"/>
</dbReference>
<evidence type="ECO:0000256" key="1">
    <source>
        <dbReference type="ARBA" id="ARBA00006814"/>
    </source>
</evidence>
<dbReference type="GO" id="GO:0004190">
    <property type="term" value="F:aspartic-type endopeptidase activity"/>
    <property type="evidence" value="ECO:0007669"/>
    <property type="project" value="UniProtKB-KW"/>
</dbReference>
<dbReference type="AlphaFoldDB" id="X0RF54"/>
<keyword evidence="3" id="KW-0064">Aspartyl protease</keyword>
<accession>X0RF54</accession>
<evidence type="ECO:0000313" key="6">
    <source>
        <dbReference type="EMBL" id="GAF49700.1"/>
    </source>
</evidence>
<dbReference type="PANTHER" id="PTHR30302:SF1">
    <property type="entry name" value="HYDROGENASE 2 MATURATION PROTEASE"/>
    <property type="match status" value="1"/>
</dbReference>
<organism evidence="6 7">
    <name type="scientific">Rhodococcus wratislaviensis NBRC 100605</name>
    <dbReference type="NCBI Taxonomy" id="1219028"/>
    <lineage>
        <taxon>Bacteria</taxon>
        <taxon>Bacillati</taxon>
        <taxon>Actinomycetota</taxon>
        <taxon>Actinomycetes</taxon>
        <taxon>Mycobacteriales</taxon>
        <taxon>Nocardiaceae</taxon>
        <taxon>Rhodococcus</taxon>
    </lineage>
</organism>
<dbReference type="OrthoDB" id="3828930at2"/>
<dbReference type="PANTHER" id="PTHR30302">
    <property type="entry name" value="HYDROGENASE 1 MATURATION PROTEASE"/>
    <property type="match status" value="1"/>
</dbReference>
<evidence type="ECO:0000256" key="5">
    <source>
        <dbReference type="SAM" id="MobiDB-lite"/>
    </source>
</evidence>
<evidence type="ECO:0000256" key="3">
    <source>
        <dbReference type="ARBA" id="ARBA00022750"/>
    </source>
</evidence>
<name>X0RF54_RHOWR</name>
<dbReference type="EMBL" id="BAWF01000093">
    <property type="protein sequence ID" value="GAF49700.1"/>
    <property type="molecule type" value="Genomic_DNA"/>
</dbReference>
<comment type="similarity">
    <text evidence="1">Belongs to the peptidase A31 family.</text>
</comment>
<dbReference type="GO" id="GO:0008047">
    <property type="term" value="F:enzyme activator activity"/>
    <property type="evidence" value="ECO:0007669"/>
    <property type="project" value="InterPro"/>
</dbReference>
<gene>
    <name evidence="6" type="ORF">RW1_093_01900</name>
</gene>
<dbReference type="Proteomes" id="UP000019491">
    <property type="component" value="Unassembled WGS sequence"/>
</dbReference>
<dbReference type="GO" id="GO:0016485">
    <property type="term" value="P:protein processing"/>
    <property type="evidence" value="ECO:0007669"/>
    <property type="project" value="TreeGrafter"/>
</dbReference>
<protein>
    <submittedName>
        <fullName evidence="6">Putative hydrogenase maturation protease</fullName>
    </submittedName>
</protein>
<reference evidence="6 7" key="1">
    <citation type="submission" date="2014-02" db="EMBL/GenBank/DDBJ databases">
        <title>Whole genome shotgun sequence of Rhodococcus wratislaviensis NBRC 100605.</title>
        <authorList>
            <person name="Hosoyama A."/>
            <person name="Tsuchikane K."/>
            <person name="Yoshida I."/>
            <person name="Ohji S."/>
            <person name="Ichikawa N."/>
            <person name="Yamazoe A."/>
            <person name="Fujita N."/>
        </authorList>
    </citation>
    <scope>NUCLEOTIDE SEQUENCE [LARGE SCALE GENOMIC DNA]</scope>
    <source>
        <strain evidence="6 7">NBRC 100605</strain>
    </source>
</reference>
<keyword evidence="2 6" id="KW-0645">Protease</keyword>
<dbReference type="Pfam" id="PF01750">
    <property type="entry name" value="HycI"/>
    <property type="match status" value="1"/>
</dbReference>
<keyword evidence="7" id="KW-1185">Reference proteome</keyword>
<dbReference type="Gene3D" id="3.40.50.1450">
    <property type="entry name" value="HybD-like"/>
    <property type="match status" value="1"/>
</dbReference>
<dbReference type="InterPro" id="IPR023430">
    <property type="entry name" value="Pept_HybD-like_dom_sf"/>
</dbReference>